<feature type="non-terminal residue" evidence="1">
    <location>
        <position position="1"/>
    </location>
</feature>
<accession>A0AAN5DAA1</accession>
<dbReference type="AlphaFoldDB" id="A0AAN5DAA1"/>
<comment type="caution">
    <text evidence="1">The sequence shown here is derived from an EMBL/GenBank/DDBJ whole genome shotgun (WGS) entry which is preliminary data.</text>
</comment>
<dbReference type="Proteomes" id="UP001328107">
    <property type="component" value="Unassembled WGS sequence"/>
</dbReference>
<reference evidence="2" key="1">
    <citation type="submission" date="2022-10" db="EMBL/GenBank/DDBJ databases">
        <title>Genome assembly of Pristionchus species.</title>
        <authorList>
            <person name="Yoshida K."/>
            <person name="Sommer R.J."/>
        </authorList>
    </citation>
    <scope>NUCLEOTIDE SEQUENCE [LARGE SCALE GENOMIC DNA]</scope>
    <source>
        <strain evidence="2">RS5460</strain>
    </source>
</reference>
<evidence type="ECO:0000313" key="2">
    <source>
        <dbReference type="Proteomes" id="UP001328107"/>
    </source>
</evidence>
<sequence length="188" mass="20639">KKGGGGYGRDEVLPLHLEERLEEALVDLNVHHVEEADLVAKTLSLVHSRVTVVANDVEPFDDAMDGIHLGVHRLEQTGLEMSPMAEWNSAVLVLIDDVECLIDLVQQLAQNLLKVLGVRSIGGMEVDEKLLGGFGASLSYVVASFELRQVVGDEGVRLVLHVDEEVPFEVDHIGISLGDWFLLLFLLL</sequence>
<keyword evidence="2" id="KW-1185">Reference proteome</keyword>
<feature type="non-terminal residue" evidence="1">
    <location>
        <position position="188"/>
    </location>
</feature>
<organism evidence="1 2">
    <name type="scientific">Pristionchus mayeri</name>
    <dbReference type="NCBI Taxonomy" id="1317129"/>
    <lineage>
        <taxon>Eukaryota</taxon>
        <taxon>Metazoa</taxon>
        <taxon>Ecdysozoa</taxon>
        <taxon>Nematoda</taxon>
        <taxon>Chromadorea</taxon>
        <taxon>Rhabditida</taxon>
        <taxon>Rhabditina</taxon>
        <taxon>Diplogasteromorpha</taxon>
        <taxon>Diplogasteroidea</taxon>
        <taxon>Neodiplogasteridae</taxon>
        <taxon>Pristionchus</taxon>
    </lineage>
</organism>
<gene>
    <name evidence="1" type="ORF">PMAYCL1PPCAC_28702</name>
</gene>
<proteinExistence type="predicted"/>
<protein>
    <submittedName>
        <fullName evidence="1">Uncharacterized protein</fullName>
    </submittedName>
</protein>
<dbReference type="EMBL" id="BTRK01000006">
    <property type="protein sequence ID" value="GMR58507.1"/>
    <property type="molecule type" value="Genomic_DNA"/>
</dbReference>
<evidence type="ECO:0000313" key="1">
    <source>
        <dbReference type="EMBL" id="GMR58507.1"/>
    </source>
</evidence>
<name>A0AAN5DAA1_9BILA</name>